<gene>
    <name evidence="11" type="ORF">AB6A40_004511</name>
</gene>
<proteinExistence type="predicted"/>
<feature type="chain" id="PRO_5044836183" description="Protein amnionless" evidence="10">
    <location>
        <begin position="18"/>
        <end position="176"/>
    </location>
</feature>
<keyword evidence="6 10" id="KW-0732">Signal</keyword>
<accession>A0ABD6EEV3</accession>
<sequence length="176" mass="19840">MIYLIIFFAIIQRSSNALGSVFTFRRSNNLERISSWSNSQVPCVNDRIVFDANKVLVTVLNSAIDIRQIVLPDNGMIFFGKSAKVGEVGEWQCKSNYNKSNNEAFFETDSALNFFNPSNWFVASDDVKYDSLLHAYQVPSREDSAVMRISDAYRVLINTSVELSALSISNQVGQFL</sequence>
<evidence type="ECO:0000313" key="12">
    <source>
        <dbReference type="Proteomes" id="UP001608902"/>
    </source>
</evidence>
<evidence type="ECO:0000256" key="7">
    <source>
        <dbReference type="ARBA" id="ARBA00022927"/>
    </source>
</evidence>
<dbReference type="GO" id="GO:0005886">
    <property type="term" value="C:plasma membrane"/>
    <property type="evidence" value="ECO:0007669"/>
    <property type="project" value="UniProtKB-SubCell"/>
</dbReference>
<keyword evidence="8" id="KW-1133">Transmembrane helix</keyword>
<dbReference type="PANTHER" id="PTHR14995:SF2">
    <property type="entry name" value="PROTEIN AMNIONLESS"/>
    <property type="match status" value="1"/>
</dbReference>
<organism evidence="11 12">
    <name type="scientific">Gnathostoma spinigerum</name>
    <dbReference type="NCBI Taxonomy" id="75299"/>
    <lineage>
        <taxon>Eukaryota</taxon>
        <taxon>Metazoa</taxon>
        <taxon>Ecdysozoa</taxon>
        <taxon>Nematoda</taxon>
        <taxon>Chromadorea</taxon>
        <taxon>Rhabditida</taxon>
        <taxon>Spirurina</taxon>
        <taxon>Gnathostomatomorpha</taxon>
        <taxon>Gnathostomatoidea</taxon>
        <taxon>Gnathostomatidae</taxon>
        <taxon>Gnathostoma</taxon>
    </lineage>
</organism>
<comment type="caution">
    <text evidence="11">The sequence shown here is derived from an EMBL/GenBank/DDBJ whole genome shotgun (WGS) entry which is preliminary data.</text>
</comment>
<keyword evidence="5" id="KW-0812">Transmembrane</keyword>
<dbReference type="Proteomes" id="UP001608902">
    <property type="component" value="Unassembled WGS sequence"/>
</dbReference>
<evidence type="ECO:0000256" key="8">
    <source>
        <dbReference type="ARBA" id="ARBA00022989"/>
    </source>
</evidence>
<dbReference type="PANTHER" id="PTHR14995">
    <property type="entry name" value="AMNIONLESS"/>
    <property type="match status" value="1"/>
</dbReference>
<keyword evidence="9" id="KW-0472">Membrane</keyword>
<evidence type="ECO:0000256" key="3">
    <source>
        <dbReference type="ARBA" id="ARBA00022448"/>
    </source>
</evidence>
<feature type="signal peptide" evidence="10">
    <location>
        <begin position="1"/>
        <end position="17"/>
    </location>
</feature>
<dbReference type="GO" id="GO:0015031">
    <property type="term" value="P:protein transport"/>
    <property type="evidence" value="ECO:0007669"/>
    <property type="project" value="UniProtKB-KW"/>
</dbReference>
<keyword evidence="7" id="KW-0653">Protein transport</keyword>
<keyword evidence="3" id="KW-0813">Transport</keyword>
<keyword evidence="12" id="KW-1185">Reference proteome</keyword>
<evidence type="ECO:0000256" key="1">
    <source>
        <dbReference type="ARBA" id="ARBA00004251"/>
    </source>
</evidence>
<evidence type="ECO:0000256" key="5">
    <source>
        <dbReference type="ARBA" id="ARBA00022692"/>
    </source>
</evidence>
<evidence type="ECO:0000256" key="4">
    <source>
        <dbReference type="ARBA" id="ARBA00022475"/>
    </source>
</evidence>
<evidence type="ECO:0000313" key="11">
    <source>
        <dbReference type="EMBL" id="MFH4977802.1"/>
    </source>
</evidence>
<evidence type="ECO:0000256" key="2">
    <source>
        <dbReference type="ARBA" id="ARBA00021200"/>
    </source>
</evidence>
<dbReference type="AlphaFoldDB" id="A0ABD6EEV3"/>
<keyword evidence="4" id="KW-1003">Cell membrane</keyword>
<reference evidence="11 12" key="1">
    <citation type="submission" date="2024-08" db="EMBL/GenBank/DDBJ databases">
        <title>Gnathostoma spinigerum genome.</title>
        <authorList>
            <person name="Gonzalez-Bertolin B."/>
            <person name="Monzon S."/>
            <person name="Zaballos A."/>
            <person name="Jimenez P."/>
            <person name="Dekumyoy P."/>
            <person name="Varona S."/>
            <person name="Cuesta I."/>
            <person name="Sumanam S."/>
            <person name="Adisakwattana P."/>
            <person name="Gasser R.B."/>
            <person name="Hernandez-Gonzalez A."/>
            <person name="Young N.D."/>
            <person name="Perteguer M.J."/>
        </authorList>
    </citation>
    <scope>NUCLEOTIDE SEQUENCE [LARGE SCALE GENOMIC DNA]</scope>
    <source>
        <strain evidence="11">AL3</strain>
        <tissue evidence="11">Liver</tissue>
    </source>
</reference>
<evidence type="ECO:0000256" key="6">
    <source>
        <dbReference type="ARBA" id="ARBA00022729"/>
    </source>
</evidence>
<dbReference type="InterPro" id="IPR026112">
    <property type="entry name" value="AMN"/>
</dbReference>
<comment type="subcellular location">
    <subcellularLocation>
        <location evidence="1">Cell membrane</location>
        <topology evidence="1">Single-pass type I membrane protein</topology>
    </subcellularLocation>
</comment>
<evidence type="ECO:0000256" key="10">
    <source>
        <dbReference type="SAM" id="SignalP"/>
    </source>
</evidence>
<protein>
    <recommendedName>
        <fullName evidence="2">Protein amnionless</fullName>
    </recommendedName>
</protein>
<dbReference type="Pfam" id="PF14828">
    <property type="entry name" value="Amnionless"/>
    <property type="match status" value="1"/>
</dbReference>
<dbReference type="EMBL" id="JBGFUD010002631">
    <property type="protein sequence ID" value="MFH4977802.1"/>
    <property type="molecule type" value="Genomic_DNA"/>
</dbReference>
<evidence type="ECO:0000256" key="9">
    <source>
        <dbReference type="ARBA" id="ARBA00023136"/>
    </source>
</evidence>
<name>A0ABD6EEV3_9BILA</name>